<dbReference type="GO" id="GO:0005886">
    <property type="term" value="C:plasma membrane"/>
    <property type="evidence" value="ECO:0007669"/>
    <property type="project" value="UniProtKB-SubCell"/>
</dbReference>
<feature type="signal peptide" evidence="18">
    <location>
        <begin position="1"/>
        <end position="18"/>
    </location>
</feature>
<feature type="transmembrane region" description="Helical" evidence="16">
    <location>
        <begin position="466"/>
        <end position="487"/>
    </location>
</feature>
<dbReference type="RefSeq" id="WP_021184113.1">
    <property type="nucleotide sequence ID" value="NZ_CP024636.1"/>
</dbReference>
<dbReference type="GO" id="GO:0043879">
    <property type="term" value="F:glycolate transmembrane transporter activity"/>
    <property type="evidence" value="ECO:0007669"/>
    <property type="project" value="InterPro"/>
</dbReference>
<name>A0AAP9H1T4_9GAMM</name>
<feature type="transmembrane region" description="Helical" evidence="16">
    <location>
        <begin position="148"/>
        <end position="167"/>
    </location>
</feature>
<evidence type="ECO:0000256" key="11">
    <source>
        <dbReference type="ARBA" id="ARBA00023065"/>
    </source>
</evidence>
<feature type="transmembrane region" description="Helical" evidence="16">
    <location>
        <begin position="103"/>
        <end position="122"/>
    </location>
</feature>
<keyword evidence="11 16" id="KW-0406">Ion transport</keyword>
<dbReference type="GO" id="GO:0006814">
    <property type="term" value="P:sodium ion transport"/>
    <property type="evidence" value="ECO:0007669"/>
    <property type="project" value="UniProtKB-KW"/>
</dbReference>
<dbReference type="PROSITE" id="PS00457">
    <property type="entry name" value="NA_SOLUT_SYMP_2"/>
    <property type="match status" value="1"/>
</dbReference>
<keyword evidence="5 16" id="KW-1003">Cell membrane</keyword>
<sequence length="550" mass="58741">MKRLLPLFLAAAPISAFAADAITGAVQKQPINYGAIIMFVVFVAATLGITYWASKRTRSRSDYYTAGGNITGFQNGLAMAGDYMSAASFLGISALVYTSGYDGLIYSLGFLVGWPMILFLIAERLRNLGRYTFADVASYRLEQKPIRTLSACGSLVVVALYLIAQMVGAGKLIQLLFGLNYHVAVILVGILMVMYVLFGGMLATTWVQIIKAVLLLFGATFMAVMVMKTAGFSFNTLFTEAMAVHPKGSAIMQPGGLVKDPISALSLGLALMFGTAGLPHILMRFFTVADAREARKSVFWATGFMGYFYFLTFIIGFGAILLVGANPAFKDASGALIGGTNMAAVHLADAVGGSLFLGFISAVAFATILAVVAGLTLAGASAVSHDLYASVIRKGKATEREELHVSKVTVLVLGIVAIALGILFEKQNIAFMVGLAFSIAASCNFPIILLSMYWSKLTTRGAMIGGWLGLLTAVVLMILGPTIWVQVLGHAAPIYPYEYPALFSILAAFIGTWLFSITDHSEQGAIERQRFRGQFIRSQTGVGISQGKAH</sequence>
<evidence type="ECO:0000256" key="9">
    <source>
        <dbReference type="ARBA" id="ARBA00022989"/>
    </source>
</evidence>
<dbReference type="NCBIfam" id="NF009135">
    <property type="entry name" value="PRK12488.1"/>
    <property type="match status" value="1"/>
</dbReference>
<evidence type="ECO:0000256" key="7">
    <source>
        <dbReference type="ARBA" id="ARBA00022692"/>
    </source>
</evidence>
<evidence type="ECO:0000256" key="4">
    <source>
        <dbReference type="ARBA" id="ARBA00022448"/>
    </source>
</evidence>
<dbReference type="CDD" id="cd11480">
    <property type="entry name" value="SLC5sbd_u4"/>
    <property type="match status" value="1"/>
</dbReference>
<dbReference type="FunFam" id="1.20.1730.10:FF:000001">
    <property type="entry name" value="Cation/acetate symporter ActP"/>
    <property type="match status" value="1"/>
</dbReference>
<feature type="transmembrane region" description="Helical" evidence="16">
    <location>
        <begin position="355"/>
        <end position="383"/>
    </location>
</feature>
<dbReference type="GO" id="GO:0006847">
    <property type="term" value="P:plasma membrane acetate transport"/>
    <property type="evidence" value="ECO:0007669"/>
    <property type="project" value="TreeGrafter"/>
</dbReference>
<dbReference type="NCBIfam" id="TIGR02711">
    <property type="entry name" value="symport_actP"/>
    <property type="match status" value="1"/>
</dbReference>
<evidence type="ECO:0000256" key="8">
    <source>
        <dbReference type="ARBA" id="ARBA00022847"/>
    </source>
</evidence>
<evidence type="ECO:0000256" key="10">
    <source>
        <dbReference type="ARBA" id="ARBA00023053"/>
    </source>
</evidence>
<evidence type="ECO:0000256" key="5">
    <source>
        <dbReference type="ARBA" id="ARBA00022475"/>
    </source>
</evidence>
<keyword evidence="12 16" id="KW-0472">Membrane</keyword>
<dbReference type="InterPro" id="IPR050277">
    <property type="entry name" value="Sodium:Solute_Symporter"/>
</dbReference>
<reference evidence="20" key="2">
    <citation type="journal article" date="2020" name="Environ. Microbiol.">
        <title>The extreme plant-growth-promoting properties of Pantoea phytobeneficialis MSR2 revealed by functional and genomic analysis.</title>
        <authorList>
            <person name="Nascimento F.X."/>
            <person name="Hernandez A.G."/>
            <person name="Glick B.R."/>
            <person name="Rossi M.J."/>
        </authorList>
    </citation>
    <scope>NUCLEOTIDE SEQUENCE</scope>
    <source>
        <strain evidence="20">MSR2</strain>
    </source>
</reference>
<dbReference type="KEGG" id="ppho:CTZ24_01745"/>
<evidence type="ECO:0000256" key="6">
    <source>
        <dbReference type="ARBA" id="ARBA00022519"/>
    </source>
</evidence>
<keyword evidence="7 16" id="KW-0812">Transmembrane</keyword>
<dbReference type="Pfam" id="PF00474">
    <property type="entry name" value="SSF"/>
    <property type="match status" value="1"/>
</dbReference>
<dbReference type="PROSITE" id="PS50283">
    <property type="entry name" value="NA_SOLUT_SYMP_3"/>
    <property type="match status" value="1"/>
</dbReference>
<protein>
    <recommendedName>
        <fullName evidence="3 16">Cation/acetate symporter ActP</fullName>
    </recommendedName>
    <alternativeName>
        <fullName evidence="15 16">Acetate permease</fullName>
    </alternativeName>
    <alternativeName>
        <fullName evidence="14 16">Acetate transporter ActP</fullName>
    </alternativeName>
</protein>
<reference evidence="19" key="3">
    <citation type="submission" date="2023-07" db="EMBL/GenBank/DDBJ databases">
        <title>The extreme plant-growth-promoting properties of Pantoea phytobeneficialis PF55 revealed by functional and genomic analysis.</title>
        <authorList>
            <person name="Nascimento F.X."/>
            <person name="Marcio R.J."/>
        </authorList>
    </citation>
    <scope>NUCLEOTIDE SEQUENCE</scope>
    <source>
        <strain evidence="19">PF55</strain>
    </source>
</reference>
<evidence type="ECO:0000256" key="14">
    <source>
        <dbReference type="ARBA" id="ARBA00031561"/>
    </source>
</evidence>
<evidence type="ECO:0000313" key="19">
    <source>
        <dbReference type="EMBL" id="MDO6405919.1"/>
    </source>
</evidence>
<feature type="transmembrane region" description="Helical" evidence="16">
    <location>
        <begin position="75"/>
        <end position="97"/>
    </location>
</feature>
<feature type="transmembrane region" description="Helical" evidence="16">
    <location>
        <begin position="179"/>
        <end position="197"/>
    </location>
</feature>
<organism evidence="20 21">
    <name type="scientific">Pantoea phytobeneficialis</name>
    <dbReference type="NCBI Taxonomy" id="2052056"/>
    <lineage>
        <taxon>Bacteria</taxon>
        <taxon>Pseudomonadati</taxon>
        <taxon>Pseudomonadota</taxon>
        <taxon>Gammaproteobacteria</taxon>
        <taxon>Enterobacterales</taxon>
        <taxon>Erwiniaceae</taxon>
        <taxon>Pantoea</taxon>
    </lineage>
</organism>
<gene>
    <name evidence="16 20" type="primary">actP</name>
    <name evidence="20" type="ORF">CTZ24_01745</name>
    <name evidence="19" type="ORF">Q3404_04955</name>
</gene>
<evidence type="ECO:0000256" key="3">
    <source>
        <dbReference type="ARBA" id="ARBA00018047"/>
    </source>
</evidence>
<evidence type="ECO:0000256" key="16">
    <source>
        <dbReference type="HAMAP-Rule" id="MF_01426"/>
    </source>
</evidence>
<reference evidence="21" key="1">
    <citation type="submission" date="2017-11" db="EMBL/GenBank/DDBJ databases">
        <title>Genome sequence of Pantoea sp. MSR2.</title>
        <authorList>
            <person name="Nascimento F.X."/>
        </authorList>
    </citation>
    <scope>NUCLEOTIDE SEQUENCE [LARGE SCALE GENOMIC DNA]</scope>
    <source>
        <strain evidence="21">MSR2</strain>
    </source>
</reference>
<feature type="transmembrane region" description="Helical" evidence="16">
    <location>
        <begin position="298"/>
        <end position="323"/>
    </location>
</feature>
<accession>A0AAP9H1T4</accession>
<dbReference type="NCBIfam" id="NF006903">
    <property type="entry name" value="PRK09395.1"/>
    <property type="match status" value="1"/>
</dbReference>
<feature type="chain" id="PRO_5042937790" description="Cation/acetate symporter ActP" evidence="18">
    <location>
        <begin position="19"/>
        <end position="550"/>
    </location>
</feature>
<keyword evidence="18" id="KW-0732">Signal</keyword>
<keyword evidence="22" id="KW-1185">Reference proteome</keyword>
<evidence type="ECO:0000256" key="15">
    <source>
        <dbReference type="ARBA" id="ARBA00032392"/>
    </source>
</evidence>
<comment type="similarity">
    <text evidence="2 16 17">Belongs to the sodium:solute symporter (SSF) (TC 2.A.21) family.</text>
</comment>
<dbReference type="NCBIfam" id="TIGR00813">
    <property type="entry name" value="sss"/>
    <property type="match status" value="1"/>
</dbReference>
<dbReference type="InterPro" id="IPR038377">
    <property type="entry name" value="Na/Glc_symporter_sf"/>
</dbReference>
<evidence type="ECO:0000256" key="2">
    <source>
        <dbReference type="ARBA" id="ARBA00006434"/>
    </source>
</evidence>
<dbReference type="EMBL" id="CP024636">
    <property type="protein sequence ID" value="QGR05190.1"/>
    <property type="molecule type" value="Genomic_DNA"/>
</dbReference>
<keyword evidence="13 16" id="KW-0739">Sodium transport</keyword>
<dbReference type="HAMAP" id="MF_01426">
    <property type="entry name" value="Acet_symport_ActP"/>
    <property type="match status" value="1"/>
</dbReference>
<dbReference type="InterPro" id="IPR001734">
    <property type="entry name" value="Na/solute_symporter"/>
</dbReference>
<evidence type="ECO:0000313" key="20">
    <source>
        <dbReference type="EMBL" id="QGR05190.1"/>
    </source>
</evidence>
<dbReference type="GO" id="GO:0015123">
    <property type="term" value="F:acetate transmembrane transporter activity"/>
    <property type="evidence" value="ECO:0007669"/>
    <property type="project" value="UniProtKB-UniRule"/>
</dbReference>
<evidence type="ECO:0000256" key="1">
    <source>
        <dbReference type="ARBA" id="ARBA00004429"/>
    </source>
</evidence>
<proteinExistence type="inferred from homology"/>
<keyword evidence="4 16" id="KW-0813">Transport</keyword>
<dbReference type="EMBL" id="JAUOOM010000003">
    <property type="protein sequence ID" value="MDO6405919.1"/>
    <property type="molecule type" value="Genomic_DNA"/>
</dbReference>
<dbReference type="GO" id="GO:0015293">
    <property type="term" value="F:symporter activity"/>
    <property type="evidence" value="ECO:0007669"/>
    <property type="project" value="UniProtKB-KW"/>
</dbReference>
<keyword evidence="6 16" id="KW-0997">Cell inner membrane</keyword>
<keyword evidence="10 16" id="KW-0915">Sodium</keyword>
<dbReference type="AlphaFoldDB" id="A0AAP9H1T4"/>
<feature type="transmembrane region" description="Helical" evidence="16">
    <location>
        <begin position="209"/>
        <end position="227"/>
    </location>
</feature>
<keyword evidence="8 16" id="KW-0769">Symport</keyword>
<feature type="transmembrane region" description="Helical" evidence="16">
    <location>
        <begin position="429"/>
        <end position="454"/>
    </location>
</feature>
<dbReference type="Proteomes" id="UP001171299">
    <property type="component" value="Unassembled WGS sequence"/>
</dbReference>
<feature type="transmembrane region" description="Helical" evidence="16">
    <location>
        <begin position="499"/>
        <end position="518"/>
    </location>
</feature>
<evidence type="ECO:0000313" key="22">
    <source>
        <dbReference type="Proteomes" id="UP001171299"/>
    </source>
</evidence>
<dbReference type="Proteomes" id="UP000424872">
    <property type="component" value="Chromosome"/>
</dbReference>
<evidence type="ECO:0000256" key="18">
    <source>
        <dbReference type="SAM" id="SignalP"/>
    </source>
</evidence>
<evidence type="ECO:0000256" key="12">
    <source>
        <dbReference type="ARBA" id="ARBA00023136"/>
    </source>
</evidence>
<dbReference type="InterPro" id="IPR014083">
    <property type="entry name" value="Cation/Ac_symporter_ActP"/>
</dbReference>
<feature type="transmembrane region" description="Helical" evidence="16">
    <location>
        <begin position="404"/>
        <end position="423"/>
    </location>
</feature>
<dbReference type="InterPro" id="IPR018212">
    <property type="entry name" value="Na/solute_symporter_CS"/>
</dbReference>
<evidence type="ECO:0000256" key="13">
    <source>
        <dbReference type="ARBA" id="ARBA00023201"/>
    </source>
</evidence>
<dbReference type="PANTHER" id="PTHR48086:SF6">
    <property type="entry name" value="CATION_ACETATE SYMPORTER ACTP"/>
    <property type="match status" value="1"/>
</dbReference>
<dbReference type="Gene3D" id="1.20.1730.10">
    <property type="entry name" value="Sodium/glucose cotransporter"/>
    <property type="match status" value="1"/>
</dbReference>
<evidence type="ECO:0000313" key="21">
    <source>
        <dbReference type="Proteomes" id="UP000424872"/>
    </source>
</evidence>
<feature type="transmembrane region" description="Helical" evidence="16">
    <location>
        <begin position="262"/>
        <end position="286"/>
    </location>
</feature>
<dbReference type="PROSITE" id="PS00456">
    <property type="entry name" value="NA_SOLUT_SYMP_1"/>
    <property type="match status" value="1"/>
</dbReference>
<comment type="subcellular location">
    <subcellularLocation>
        <location evidence="1 16">Cell inner membrane</location>
        <topology evidence="1 16">Multi-pass membrane protein</topology>
    </subcellularLocation>
</comment>
<comment type="function">
    <text evidence="16">Transports acetate.</text>
</comment>
<evidence type="ECO:0000256" key="17">
    <source>
        <dbReference type="RuleBase" id="RU362091"/>
    </source>
</evidence>
<feature type="transmembrane region" description="Helical" evidence="16">
    <location>
        <begin position="34"/>
        <end position="54"/>
    </location>
</feature>
<keyword evidence="9 16" id="KW-1133">Transmembrane helix</keyword>
<dbReference type="PANTHER" id="PTHR48086">
    <property type="entry name" value="SODIUM/PROLINE SYMPORTER-RELATED"/>
    <property type="match status" value="1"/>
</dbReference>